<geneLocation type="chloroplast" evidence="1"/>
<dbReference type="RefSeq" id="YP_009391632.1">
    <property type="nucleotide sequence ID" value="NC_035259.1"/>
</dbReference>
<dbReference type="EMBL" id="MF101410">
    <property type="protein sequence ID" value="ARW59776.1"/>
    <property type="molecule type" value="Genomic_DNA"/>
</dbReference>
<name>A0A1Z1M148_9FLOR</name>
<gene>
    <name evidence="1" type="primary">Orf35</name>
</gene>
<dbReference type="GeneID" id="33348018"/>
<protein>
    <submittedName>
        <fullName evidence="1">Uncharacterized protein</fullName>
    </submittedName>
</protein>
<dbReference type="AlphaFoldDB" id="A0A1Z1M148"/>
<organism evidence="1">
    <name type="scientific">Laurenciella marilzae</name>
    <dbReference type="NCBI Taxonomy" id="1413812"/>
    <lineage>
        <taxon>Eukaryota</taxon>
        <taxon>Rhodophyta</taxon>
        <taxon>Florideophyceae</taxon>
        <taxon>Rhodymeniophycidae</taxon>
        <taxon>Ceramiales</taxon>
        <taxon>Rhodomelaceae</taxon>
        <taxon>Laurencieae</taxon>
        <taxon>Laurenciella</taxon>
    </lineage>
</organism>
<keyword evidence="1" id="KW-0150">Chloroplast</keyword>
<keyword evidence="1" id="KW-0934">Plastid</keyword>
<reference evidence="1" key="1">
    <citation type="journal article" date="2017" name="J. Phycol.">
        <title>Analysis of chloroplast genomes and a supermatrix inform reclassification of the Rhodomelaceae (Rhodophyta).</title>
        <authorList>
            <person name="Diaz-Tapia P."/>
            <person name="Maggs C.A."/>
            <person name="West J.A."/>
            <person name="Verbruggen H."/>
        </authorList>
    </citation>
    <scope>NUCLEOTIDE SEQUENCE</scope>
    <source>
        <strain evidence="1">HV1501</strain>
    </source>
</reference>
<accession>A0A1Z1M148</accession>
<evidence type="ECO:0000313" key="1">
    <source>
        <dbReference type="EMBL" id="ARW59776.1"/>
    </source>
</evidence>
<proteinExistence type="predicted"/>
<sequence length="35" mass="4269">MFSMLKTKNIFIIVCRYNFFHYLCRSVAYMVNVLC</sequence>